<dbReference type="Gene3D" id="3.10.110.10">
    <property type="entry name" value="Ubiquitin Conjugating Enzyme"/>
    <property type="match status" value="1"/>
</dbReference>
<organism evidence="2">
    <name type="scientific">Oppiella nova</name>
    <dbReference type="NCBI Taxonomy" id="334625"/>
    <lineage>
        <taxon>Eukaryota</taxon>
        <taxon>Metazoa</taxon>
        <taxon>Ecdysozoa</taxon>
        <taxon>Arthropoda</taxon>
        <taxon>Chelicerata</taxon>
        <taxon>Arachnida</taxon>
        <taxon>Acari</taxon>
        <taxon>Acariformes</taxon>
        <taxon>Sarcoptiformes</taxon>
        <taxon>Oribatida</taxon>
        <taxon>Brachypylina</taxon>
        <taxon>Oppioidea</taxon>
        <taxon>Oppiidae</taxon>
        <taxon>Oppiella</taxon>
    </lineage>
</organism>
<dbReference type="AlphaFoldDB" id="A0A7R9LWD8"/>
<feature type="domain" description="UBC core" evidence="1">
    <location>
        <begin position="1"/>
        <end position="141"/>
    </location>
</feature>
<accession>A0A7R9LWD8</accession>
<sequence length="141" mass="16163">MAAERLMREYRSFISNPCIIGSVEPTDNLLVWKAYLNGPEDSPYEGGVFKLKLKFPGVYPMKPPEVVFKTKIFHANIQNDGKICLSLFSDWRPTDNVLTVLLALNNMLAQPNRDSAYVGDDLSERDYNKQAKQWTKDYARN</sequence>
<proteinExistence type="predicted"/>
<gene>
    <name evidence="2" type="ORF">ONB1V03_LOCUS7072</name>
</gene>
<dbReference type="EMBL" id="CAJPVJ010003443">
    <property type="protein sequence ID" value="CAG2167572.1"/>
    <property type="molecule type" value="Genomic_DNA"/>
</dbReference>
<evidence type="ECO:0000259" key="1">
    <source>
        <dbReference type="PROSITE" id="PS50127"/>
    </source>
</evidence>
<reference evidence="2" key="1">
    <citation type="submission" date="2020-11" db="EMBL/GenBank/DDBJ databases">
        <authorList>
            <person name="Tran Van P."/>
        </authorList>
    </citation>
    <scope>NUCLEOTIDE SEQUENCE</scope>
</reference>
<dbReference type="Pfam" id="PF00179">
    <property type="entry name" value="UQ_con"/>
    <property type="match status" value="1"/>
</dbReference>
<dbReference type="PANTHER" id="PTHR24067">
    <property type="entry name" value="UBIQUITIN-CONJUGATING ENZYME E2"/>
    <property type="match status" value="1"/>
</dbReference>
<dbReference type="SMART" id="SM00212">
    <property type="entry name" value="UBCc"/>
    <property type="match status" value="1"/>
</dbReference>
<name>A0A7R9LWD8_9ACAR</name>
<protein>
    <recommendedName>
        <fullName evidence="1">UBC core domain-containing protein</fullName>
    </recommendedName>
</protein>
<dbReference type="SUPFAM" id="SSF54495">
    <property type="entry name" value="UBC-like"/>
    <property type="match status" value="1"/>
</dbReference>
<dbReference type="OrthoDB" id="6505639at2759"/>
<dbReference type="InterPro" id="IPR016135">
    <property type="entry name" value="UBQ-conjugating_enzyme/RWD"/>
</dbReference>
<dbReference type="PROSITE" id="PS50127">
    <property type="entry name" value="UBC_2"/>
    <property type="match status" value="1"/>
</dbReference>
<dbReference type="InterPro" id="IPR050113">
    <property type="entry name" value="Ub_conjugating_enzyme"/>
</dbReference>
<dbReference type="EMBL" id="OC918268">
    <property type="protein sequence ID" value="CAD7649054.1"/>
    <property type="molecule type" value="Genomic_DNA"/>
</dbReference>
<evidence type="ECO:0000313" key="2">
    <source>
        <dbReference type="EMBL" id="CAD7649054.1"/>
    </source>
</evidence>
<dbReference type="Proteomes" id="UP000728032">
    <property type="component" value="Unassembled WGS sequence"/>
</dbReference>
<evidence type="ECO:0000313" key="3">
    <source>
        <dbReference type="Proteomes" id="UP000728032"/>
    </source>
</evidence>
<keyword evidence="3" id="KW-1185">Reference proteome</keyword>
<dbReference type="InterPro" id="IPR000608">
    <property type="entry name" value="UBC"/>
</dbReference>